<dbReference type="AlphaFoldDB" id="A0A166NDH7"/>
<feature type="non-terminal residue" evidence="1">
    <location>
        <position position="1"/>
    </location>
</feature>
<dbReference type="InParanoid" id="A0A166NDH7"/>
<keyword evidence="2" id="KW-1185">Reference proteome</keyword>
<dbReference type="Pfam" id="PF14223">
    <property type="entry name" value="Retrotran_gag_2"/>
    <property type="match status" value="1"/>
</dbReference>
<name>A0A166NDH7_EXIGL</name>
<evidence type="ECO:0000313" key="1">
    <source>
        <dbReference type="EMBL" id="KZV79038.1"/>
    </source>
</evidence>
<dbReference type="OrthoDB" id="3066634at2759"/>
<evidence type="ECO:0000313" key="2">
    <source>
        <dbReference type="Proteomes" id="UP000077266"/>
    </source>
</evidence>
<gene>
    <name evidence="1" type="ORF">EXIGLDRAFT_589597</name>
</gene>
<protein>
    <submittedName>
        <fullName evidence="1">Uncharacterized protein</fullName>
    </submittedName>
</protein>
<accession>A0A166NDH7</accession>
<dbReference type="EMBL" id="KV426694">
    <property type="protein sequence ID" value="KZV79038.1"/>
    <property type="molecule type" value="Genomic_DNA"/>
</dbReference>
<organism evidence="1 2">
    <name type="scientific">Exidia glandulosa HHB12029</name>
    <dbReference type="NCBI Taxonomy" id="1314781"/>
    <lineage>
        <taxon>Eukaryota</taxon>
        <taxon>Fungi</taxon>
        <taxon>Dikarya</taxon>
        <taxon>Basidiomycota</taxon>
        <taxon>Agaricomycotina</taxon>
        <taxon>Agaricomycetes</taxon>
        <taxon>Auriculariales</taxon>
        <taxon>Exidiaceae</taxon>
        <taxon>Exidia</taxon>
    </lineage>
</organism>
<reference evidence="1 2" key="1">
    <citation type="journal article" date="2016" name="Mol. Biol. Evol.">
        <title>Comparative Genomics of Early-Diverging Mushroom-Forming Fungi Provides Insights into the Origins of Lignocellulose Decay Capabilities.</title>
        <authorList>
            <person name="Nagy L.G."/>
            <person name="Riley R."/>
            <person name="Tritt A."/>
            <person name="Adam C."/>
            <person name="Daum C."/>
            <person name="Floudas D."/>
            <person name="Sun H."/>
            <person name="Yadav J.S."/>
            <person name="Pangilinan J."/>
            <person name="Larsson K.H."/>
            <person name="Matsuura K."/>
            <person name="Barry K."/>
            <person name="Labutti K."/>
            <person name="Kuo R."/>
            <person name="Ohm R.A."/>
            <person name="Bhattacharya S.S."/>
            <person name="Shirouzu T."/>
            <person name="Yoshinaga Y."/>
            <person name="Martin F.M."/>
            <person name="Grigoriev I.V."/>
            <person name="Hibbett D.S."/>
        </authorList>
    </citation>
    <scope>NUCLEOTIDE SEQUENCE [LARGE SCALE GENOMIC DNA]</scope>
    <source>
        <strain evidence="1 2">HHB12029</strain>
    </source>
</reference>
<proteinExistence type="predicted"/>
<feature type="non-terminal residue" evidence="1">
    <location>
        <position position="94"/>
    </location>
</feature>
<sequence length="94" mass="10960">DEYQRDLHSARLKMKDRFYNLVHNPSQPVKQYIDSIMRAASDLASIKRPVDNVEIIDSLIMHLDESWAMIKTILAARKDEPSSTEVRLILIEHQ</sequence>
<dbReference type="Proteomes" id="UP000077266">
    <property type="component" value="Unassembled WGS sequence"/>
</dbReference>